<accession>A0A0F7CJZ2</accession>
<dbReference type="HOGENOM" id="CLU_1213838_0_0_9"/>
<keyword evidence="1" id="KW-0812">Transmembrane</keyword>
<gene>
    <name evidence="2" type="ORF">VK70_21400</name>
</gene>
<dbReference type="OrthoDB" id="2628288at2"/>
<keyword evidence="1" id="KW-1133">Transmembrane helix</keyword>
<reference evidence="2 3" key="1">
    <citation type="submission" date="2015-03" db="EMBL/GenBank/DDBJ databases">
        <authorList>
            <person name="Abdul Halim M."/>
        </authorList>
    </citation>
    <scope>NUCLEOTIDE SEQUENCE [LARGE SCALE GENOMIC DNA]</scope>
    <source>
        <strain evidence="2 3">ATCC 35681</strain>
    </source>
</reference>
<dbReference type="AlphaFoldDB" id="A0A0F7CJZ2"/>
<dbReference type="Proteomes" id="UP000034189">
    <property type="component" value="Chromosome"/>
</dbReference>
<evidence type="ECO:0000256" key="1">
    <source>
        <dbReference type="SAM" id="Phobius"/>
    </source>
</evidence>
<dbReference type="EMBL" id="CP011114">
    <property type="protein sequence ID" value="AKG36756.1"/>
    <property type="molecule type" value="Genomic_DNA"/>
</dbReference>
<feature type="transmembrane region" description="Helical" evidence="1">
    <location>
        <begin position="12"/>
        <end position="29"/>
    </location>
</feature>
<protein>
    <submittedName>
        <fullName evidence="2">Uncharacterized protein</fullName>
    </submittedName>
</protein>
<reference evidence="2 3" key="2">
    <citation type="journal article" date="2016" name="Genome Announc.">
        <title>Genome Sequence of a Gram-Positive Diazotroph, Paenibacillus durus Type Strain ATCC 35681.</title>
        <authorList>
            <person name="Halim M.A."/>
            <person name="Rahman A.Y."/>
            <person name="Sim K.S."/>
            <person name="Yam H.C."/>
            <person name="Rahim A.A."/>
            <person name="Ghazali A.H."/>
            <person name="Najimudin N."/>
        </authorList>
    </citation>
    <scope>NUCLEOTIDE SEQUENCE [LARGE SCALE GENOMIC DNA]</scope>
    <source>
        <strain evidence="2 3">ATCC 35681</strain>
    </source>
</reference>
<organism evidence="2 3">
    <name type="scientific">Paenibacillus durus ATCC 35681</name>
    <dbReference type="NCBI Taxonomy" id="1333534"/>
    <lineage>
        <taxon>Bacteria</taxon>
        <taxon>Bacillati</taxon>
        <taxon>Bacillota</taxon>
        <taxon>Bacilli</taxon>
        <taxon>Bacillales</taxon>
        <taxon>Paenibacillaceae</taxon>
        <taxon>Paenibacillus</taxon>
    </lineage>
</organism>
<dbReference type="RefSeq" id="WP_025697453.1">
    <property type="nucleotide sequence ID" value="NZ_ASQQ01000514.1"/>
</dbReference>
<sequence length="228" mass="26112">MLNKFKTFKYPVVIAIGCAILIWGMTTYVQKQKEQGAIVYRVESHADRALAVDVEGLVNHSDYIVMGHYDKFEKKWEVSADPYTEGDIYNFVVDEIILGEVPQNIPVGIPHYKRVATQIEGKTYSADFTEPNYINPNFDSKYILFLKKYEPLNLYTPASVPYHIEIDSNNKIALKYSNGDDPKQVKINNDEIIEFKPDSYDLSKLDKITGKSVDELKTSLKDTVKKLK</sequence>
<name>A0A0F7CJZ2_PAEDU</name>
<dbReference type="PATRIC" id="fig|1333534.5.peg.4697"/>
<evidence type="ECO:0000313" key="2">
    <source>
        <dbReference type="EMBL" id="AKG36756.1"/>
    </source>
</evidence>
<keyword evidence="1" id="KW-0472">Membrane</keyword>
<proteinExistence type="predicted"/>
<evidence type="ECO:0000313" key="3">
    <source>
        <dbReference type="Proteomes" id="UP000034189"/>
    </source>
</evidence>